<feature type="compositionally biased region" description="Basic residues" evidence="2">
    <location>
        <begin position="719"/>
        <end position="732"/>
    </location>
</feature>
<dbReference type="EMBL" id="MU838997">
    <property type="protein sequence ID" value="KAK1772779.1"/>
    <property type="molecule type" value="Genomic_DNA"/>
</dbReference>
<comment type="caution">
    <text evidence="5">The sequence shown here is derived from an EMBL/GenBank/DDBJ whole genome shotgun (WGS) entry which is preliminary data.</text>
</comment>
<accession>A0AAJ0C9S3</accession>
<feature type="compositionally biased region" description="Pro residues" evidence="2">
    <location>
        <begin position="442"/>
        <end position="458"/>
    </location>
</feature>
<feature type="compositionally biased region" description="Polar residues" evidence="2">
    <location>
        <begin position="511"/>
        <end position="521"/>
    </location>
</feature>
<feature type="region of interest" description="Disordered" evidence="2">
    <location>
        <begin position="924"/>
        <end position="992"/>
    </location>
</feature>
<keyword evidence="1" id="KW-0103">Bromodomain</keyword>
<feature type="domain" description="Bromo" evidence="4">
    <location>
        <begin position="764"/>
        <end position="866"/>
    </location>
</feature>
<protein>
    <recommendedName>
        <fullName evidence="4">Bromo domain-containing protein</fullName>
    </recommendedName>
</protein>
<feature type="compositionally biased region" description="Polar residues" evidence="2">
    <location>
        <begin position="938"/>
        <end position="951"/>
    </location>
</feature>
<evidence type="ECO:0000313" key="5">
    <source>
        <dbReference type="EMBL" id="KAK1772779.1"/>
    </source>
</evidence>
<feature type="compositionally biased region" description="Low complexity" evidence="2">
    <location>
        <begin position="230"/>
        <end position="248"/>
    </location>
</feature>
<name>A0AAJ0C9S3_9PEZI</name>
<dbReference type="Gene3D" id="1.20.920.10">
    <property type="entry name" value="Bromodomain-like"/>
    <property type="match status" value="1"/>
</dbReference>
<organism evidence="5 6">
    <name type="scientific">Phialemonium atrogriseum</name>
    <dbReference type="NCBI Taxonomy" id="1093897"/>
    <lineage>
        <taxon>Eukaryota</taxon>
        <taxon>Fungi</taxon>
        <taxon>Dikarya</taxon>
        <taxon>Ascomycota</taxon>
        <taxon>Pezizomycotina</taxon>
        <taxon>Sordariomycetes</taxon>
        <taxon>Sordariomycetidae</taxon>
        <taxon>Cephalothecales</taxon>
        <taxon>Cephalothecaceae</taxon>
        <taxon>Phialemonium</taxon>
    </lineage>
</organism>
<reference evidence="5" key="1">
    <citation type="submission" date="2023-06" db="EMBL/GenBank/DDBJ databases">
        <title>Genome-scale phylogeny and comparative genomics of the fungal order Sordariales.</title>
        <authorList>
            <consortium name="Lawrence Berkeley National Laboratory"/>
            <person name="Hensen N."/>
            <person name="Bonometti L."/>
            <person name="Westerberg I."/>
            <person name="Brannstrom I.O."/>
            <person name="Guillou S."/>
            <person name="Cros-Aarteil S."/>
            <person name="Calhoun S."/>
            <person name="Haridas S."/>
            <person name="Kuo A."/>
            <person name="Mondo S."/>
            <person name="Pangilinan J."/>
            <person name="Riley R."/>
            <person name="Labutti K."/>
            <person name="Andreopoulos B."/>
            <person name="Lipzen A."/>
            <person name="Chen C."/>
            <person name="Yanf M."/>
            <person name="Daum C."/>
            <person name="Ng V."/>
            <person name="Clum A."/>
            <person name="Steindorff A."/>
            <person name="Ohm R."/>
            <person name="Martin F."/>
            <person name="Silar P."/>
            <person name="Natvig D."/>
            <person name="Lalanne C."/>
            <person name="Gautier V."/>
            <person name="Ament-Velasquez S.L."/>
            <person name="Kruys A."/>
            <person name="Hutchinson M.I."/>
            <person name="Powell A.J."/>
            <person name="Barry K."/>
            <person name="Miller A.N."/>
            <person name="Grigoriev I.V."/>
            <person name="Debuchy R."/>
            <person name="Gladieux P."/>
            <person name="Thoren M.H."/>
            <person name="Johannesson H."/>
        </authorList>
    </citation>
    <scope>NUCLEOTIDE SEQUENCE</scope>
    <source>
        <strain evidence="5">8032-3</strain>
    </source>
</reference>
<feature type="signal peptide" evidence="3">
    <location>
        <begin position="1"/>
        <end position="26"/>
    </location>
</feature>
<evidence type="ECO:0000313" key="6">
    <source>
        <dbReference type="Proteomes" id="UP001244011"/>
    </source>
</evidence>
<feature type="compositionally biased region" description="Pro residues" evidence="2">
    <location>
        <begin position="368"/>
        <end position="384"/>
    </location>
</feature>
<feature type="region of interest" description="Disordered" evidence="2">
    <location>
        <begin position="148"/>
        <end position="752"/>
    </location>
</feature>
<dbReference type="AlphaFoldDB" id="A0AAJ0C9S3"/>
<dbReference type="Proteomes" id="UP001244011">
    <property type="component" value="Unassembled WGS sequence"/>
</dbReference>
<evidence type="ECO:0000256" key="2">
    <source>
        <dbReference type="SAM" id="MobiDB-lite"/>
    </source>
</evidence>
<sequence>MNNNAAYTPLESLLLFQSLLCHGIEAGAFQRISNVLKDNSLIKEGATYDAGRLSPESLQELFLHLLREELKSETDNSDRADPGLSPNSKKRKLQSPPLPSLKEANDHIEKVPILVNKLYARYRDYVVREIREDEKRFDSLQGEIRDIERSARDSKKVNAPHPADGNGTPVRQVPETPALSGVQDLGLPNGGSQPHPSVQKPEPRNEPPRPQQAVPVKPSEAPSTIAGEVPSAPASQLAPPQPAGALLGRQAHVGSGLGGRSQEPVKPANGTTQVLQPPQGVVPYTPDVPLPAQPPTEGLQRPEGIARPKVSPALQSSQPQLPGQLKWEPPYQPNPVSVPAQHRQPLTPGPYPTQKQTQGSLLPQWNAPVPPPIPSPRPPAPQPGPHQGQPVSQTSLPPAQIAGHHPPPLQPAPMKAPSESGAIAPPTMPPSSVPVPTQGHPAQPPHPSQPHYPGYPHPSPKRPLAAASPTTPIVAPTPGPTPSQQRPQPPSLPAPLPHHTPVSSPSPAPSQAGQRGYNSPYNLPPRPAIPDHIAQPQQKEQRLATATPTPPSRVGSILQPPQLPQPPQTPNTTIFNNFHALGSGTKWRVSSTPSTPHPSAGDLAAPTFEPLSPVLAPSVPTMQLPESRPRKVAQKPAKEGDISIPKTRGRPPRVQRGQDVPVTPVSTPHPPVGQPANSPAEELPQSANDPGSAIIKNEETTPRPPTEAGDTTADESVPGRRRTSRRVKRKRRESSPPLAENREPPPPPSHVLWSRAFNKVSHSAMEQIIGHRSANMFANQIRERDAPGYRTIVLRPQDLKSIRAAISHGNKAAAAAAAALPGGDPGTSSVWLPIGEGLVPPKGIINSAQLDRELAHMFSNAIMYNPDPDRGPGPRFMREMLDADADGAEGGATDALGYKVDENGVVNDTRAMFVEVQKLVNDLQSAERQRGAPPAPATGTNTRQASVTGGHSETPARRDDIGGSAAEDADEQTATEQENVANTAKRRRITRG</sequence>
<dbReference type="GeneID" id="85306586"/>
<dbReference type="Pfam" id="PF00439">
    <property type="entry name" value="Bromodomain"/>
    <property type="match status" value="1"/>
</dbReference>
<feature type="compositionally biased region" description="Basic and acidic residues" evidence="2">
    <location>
        <begin position="72"/>
        <end position="81"/>
    </location>
</feature>
<dbReference type="SUPFAM" id="SSF47370">
    <property type="entry name" value="Bromodomain"/>
    <property type="match status" value="1"/>
</dbReference>
<dbReference type="RefSeq" id="XP_060288992.1">
    <property type="nucleotide sequence ID" value="XM_060423399.1"/>
</dbReference>
<keyword evidence="6" id="KW-1185">Reference proteome</keyword>
<feature type="compositionally biased region" description="Polar residues" evidence="2">
    <location>
        <begin position="353"/>
        <end position="363"/>
    </location>
</feature>
<proteinExistence type="predicted"/>
<dbReference type="InterPro" id="IPR036427">
    <property type="entry name" value="Bromodomain-like_sf"/>
</dbReference>
<keyword evidence="3" id="KW-0732">Signal</keyword>
<gene>
    <name evidence="5" type="ORF">QBC33DRAFT_29971</name>
</gene>
<dbReference type="PANTHER" id="PTHR15398">
    <property type="entry name" value="BROMODOMAIN-CONTAINING PROTEIN 8"/>
    <property type="match status" value="1"/>
</dbReference>
<feature type="region of interest" description="Disordered" evidence="2">
    <location>
        <begin position="72"/>
        <end position="104"/>
    </location>
</feature>
<feature type="compositionally biased region" description="Pro residues" evidence="2">
    <location>
        <begin position="475"/>
        <end position="508"/>
    </location>
</feature>
<feature type="chain" id="PRO_5042525676" description="Bromo domain-containing protein" evidence="3">
    <location>
        <begin position="27"/>
        <end position="992"/>
    </location>
</feature>
<dbReference type="GO" id="GO:0035267">
    <property type="term" value="C:NuA4 histone acetyltransferase complex"/>
    <property type="evidence" value="ECO:0007669"/>
    <property type="project" value="TreeGrafter"/>
</dbReference>
<dbReference type="InterPro" id="IPR001487">
    <property type="entry name" value="Bromodomain"/>
</dbReference>
<evidence type="ECO:0000256" key="3">
    <source>
        <dbReference type="SAM" id="SignalP"/>
    </source>
</evidence>
<dbReference type="GO" id="GO:0006325">
    <property type="term" value="P:chromatin organization"/>
    <property type="evidence" value="ECO:0007669"/>
    <property type="project" value="UniProtKB-ARBA"/>
</dbReference>
<dbReference type="PANTHER" id="PTHR15398:SF4">
    <property type="entry name" value="BROMODOMAIN-CONTAINING PROTEIN 8 ISOFORM X1"/>
    <property type="match status" value="1"/>
</dbReference>
<feature type="compositionally biased region" description="Low complexity" evidence="2">
    <location>
        <begin position="311"/>
        <end position="325"/>
    </location>
</feature>
<evidence type="ECO:0000256" key="1">
    <source>
        <dbReference type="ARBA" id="ARBA00023117"/>
    </source>
</evidence>
<evidence type="ECO:0000259" key="4">
    <source>
        <dbReference type="Pfam" id="PF00439"/>
    </source>
</evidence>